<dbReference type="EMBL" id="LGPB01000136">
    <property type="protein sequence ID" value="KRG10592.1"/>
    <property type="molecule type" value="Genomic_DNA"/>
</dbReference>
<dbReference type="GO" id="GO:0009263">
    <property type="term" value="P:deoxyribonucleotide biosynthetic process"/>
    <property type="evidence" value="ECO:0007669"/>
    <property type="project" value="UniProtKB-KW"/>
</dbReference>
<dbReference type="PANTHER" id="PTHR23409:SF18">
    <property type="entry name" value="RIBONUCLEOSIDE-DIPHOSPHATE REDUCTASE SUBUNIT M2"/>
    <property type="match status" value="1"/>
</dbReference>
<feature type="binding site" evidence="6">
    <location>
        <position position="97"/>
    </location>
    <ligand>
        <name>Fe cation</name>
        <dbReference type="ChEBI" id="CHEBI:24875"/>
        <label>1</label>
    </ligand>
</feature>
<comment type="cofactor">
    <cofactor evidence="4 6">
        <name>Fe cation</name>
        <dbReference type="ChEBI" id="CHEBI:24875"/>
    </cofactor>
    <text evidence="4 6">Binds 2 iron ions per subunit.</text>
</comment>
<keyword evidence="4" id="KW-0215">Deoxyribonucleotide synthesis</keyword>
<dbReference type="AlphaFoldDB" id="A0A0Q9XQI5"/>
<accession>A0A0Q9XQI5</accession>
<dbReference type="UniPathway" id="UPA00326"/>
<feature type="binding site" evidence="6">
    <location>
        <position position="231"/>
    </location>
    <ligand>
        <name>Fe cation</name>
        <dbReference type="ChEBI" id="CHEBI:24875"/>
        <label>2</label>
    </ligand>
</feature>
<name>A0A0Q9XQI5_9BACI</name>
<keyword evidence="7" id="KW-0812">Transmembrane</keyword>
<protein>
    <recommendedName>
        <fullName evidence="4">Ribonucleoside-diphosphate reductase subunit beta</fullName>
        <ecNumber evidence="4">1.17.4.1</ecNumber>
    </recommendedName>
</protein>
<dbReference type="PATRIC" id="fig|217031.4.peg.7026"/>
<feature type="binding site" evidence="6">
    <location>
        <position position="127"/>
    </location>
    <ligand>
        <name>Fe cation</name>
        <dbReference type="ChEBI" id="CHEBI:24875"/>
        <label>1</label>
    </ligand>
</feature>
<reference evidence="8 9" key="1">
    <citation type="submission" date="2015-06" db="EMBL/GenBank/DDBJ databases">
        <title>Genome sequencing project of Bacillus galactosidilyticus PL133.</title>
        <authorList>
            <person name="Gaiero J."/>
            <person name="Nicol R."/>
            <person name="Habash M."/>
        </authorList>
    </citation>
    <scope>NUCLEOTIDE SEQUENCE [LARGE SCALE GENOMIC DNA]</scope>
    <source>
        <strain evidence="8 9">PL133</strain>
    </source>
</reference>
<evidence type="ECO:0000256" key="4">
    <source>
        <dbReference type="PIRNR" id="PIRNR000355"/>
    </source>
</evidence>
<dbReference type="Proteomes" id="UP000053881">
    <property type="component" value="Unassembled WGS sequence"/>
</dbReference>
<evidence type="ECO:0000256" key="2">
    <source>
        <dbReference type="ARBA" id="ARBA00011209"/>
    </source>
</evidence>
<feature type="active site" evidence="5">
    <location>
        <position position="134"/>
    </location>
</feature>
<dbReference type="PANTHER" id="PTHR23409">
    <property type="entry name" value="RIBONUCLEOSIDE-DIPHOSPHATE REDUCTASE SMALL CHAIN"/>
    <property type="match status" value="1"/>
</dbReference>
<keyword evidence="4 6" id="KW-0408">Iron</keyword>
<dbReference type="NCBIfam" id="NF007184">
    <property type="entry name" value="PRK09614.1-3"/>
    <property type="match status" value="1"/>
</dbReference>
<feature type="transmembrane region" description="Helical" evidence="7">
    <location>
        <begin position="186"/>
        <end position="206"/>
    </location>
</feature>
<organism evidence="8 9">
    <name type="scientific">Lederbergia galactosidilytica</name>
    <dbReference type="NCBI Taxonomy" id="217031"/>
    <lineage>
        <taxon>Bacteria</taxon>
        <taxon>Bacillati</taxon>
        <taxon>Bacillota</taxon>
        <taxon>Bacilli</taxon>
        <taxon>Bacillales</taxon>
        <taxon>Bacillaceae</taxon>
        <taxon>Lederbergia</taxon>
    </lineage>
</organism>
<evidence type="ECO:0000256" key="5">
    <source>
        <dbReference type="PIRSR" id="PIRSR000355-1"/>
    </source>
</evidence>
<dbReference type="InterPro" id="IPR012348">
    <property type="entry name" value="RNR-like"/>
</dbReference>
<evidence type="ECO:0000256" key="3">
    <source>
        <dbReference type="ARBA" id="ARBA00047754"/>
    </source>
</evidence>
<feature type="binding site" evidence="6">
    <location>
        <position position="127"/>
    </location>
    <ligand>
        <name>Fe cation</name>
        <dbReference type="ChEBI" id="CHEBI:24875"/>
        <label>2</label>
    </ligand>
</feature>
<keyword evidence="7" id="KW-1133">Transmembrane helix</keyword>
<dbReference type="InterPro" id="IPR009078">
    <property type="entry name" value="Ferritin-like_SF"/>
</dbReference>
<keyword evidence="4" id="KW-0560">Oxidoreductase</keyword>
<comment type="subunit">
    <text evidence="2">Tetramer of two alpha and two beta subunits.</text>
</comment>
<feature type="binding site" evidence="6">
    <location>
        <position position="194"/>
    </location>
    <ligand>
        <name>Fe cation</name>
        <dbReference type="ChEBI" id="CHEBI:24875"/>
        <label>2</label>
    </ligand>
</feature>
<comment type="similarity">
    <text evidence="1 4">Belongs to the ribonucleoside diphosphate reductase small chain family.</text>
</comment>
<evidence type="ECO:0000256" key="6">
    <source>
        <dbReference type="PIRSR" id="PIRSR000355-2"/>
    </source>
</evidence>
<dbReference type="CDD" id="cd01049">
    <property type="entry name" value="RNRR2"/>
    <property type="match status" value="1"/>
</dbReference>
<dbReference type="GO" id="GO:0046872">
    <property type="term" value="F:metal ion binding"/>
    <property type="evidence" value="ECO:0007669"/>
    <property type="project" value="UniProtKB-KW"/>
</dbReference>
<keyword evidence="7" id="KW-0472">Membrane</keyword>
<evidence type="ECO:0000256" key="7">
    <source>
        <dbReference type="SAM" id="Phobius"/>
    </source>
</evidence>
<comment type="caution">
    <text evidence="8">The sequence shown here is derived from an EMBL/GenBank/DDBJ whole genome shotgun (WGS) entry which is preliminary data.</text>
</comment>
<keyword evidence="4 6" id="KW-0479">Metal-binding</keyword>
<dbReference type="Gene3D" id="1.10.620.20">
    <property type="entry name" value="Ribonucleotide Reductase, subunit A"/>
    <property type="match status" value="1"/>
</dbReference>
<proteinExistence type="inferred from homology"/>
<dbReference type="Pfam" id="PF00268">
    <property type="entry name" value="Ribonuc_red_sm"/>
    <property type="match status" value="1"/>
</dbReference>
<feature type="binding site" evidence="6">
    <location>
        <position position="130"/>
    </location>
    <ligand>
        <name>Fe cation</name>
        <dbReference type="ChEBI" id="CHEBI:24875"/>
        <label>1</label>
    </ligand>
</feature>
<dbReference type="InterPro" id="IPR000358">
    <property type="entry name" value="RNR_small_fam"/>
</dbReference>
<evidence type="ECO:0000256" key="1">
    <source>
        <dbReference type="ARBA" id="ARBA00009303"/>
    </source>
</evidence>
<evidence type="ECO:0000313" key="8">
    <source>
        <dbReference type="EMBL" id="KRG10592.1"/>
    </source>
</evidence>
<dbReference type="InterPro" id="IPR033909">
    <property type="entry name" value="RNR_small"/>
</dbReference>
<dbReference type="EC" id="1.17.4.1" evidence="4"/>
<comment type="catalytic activity">
    <reaction evidence="3 4">
        <text>a 2'-deoxyribonucleoside 5'-diphosphate + [thioredoxin]-disulfide + H2O = a ribonucleoside 5'-diphosphate + [thioredoxin]-dithiol</text>
        <dbReference type="Rhea" id="RHEA:23252"/>
        <dbReference type="Rhea" id="RHEA-COMP:10698"/>
        <dbReference type="Rhea" id="RHEA-COMP:10700"/>
        <dbReference type="ChEBI" id="CHEBI:15377"/>
        <dbReference type="ChEBI" id="CHEBI:29950"/>
        <dbReference type="ChEBI" id="CHEBI:50058"/>
        <dbReference type="ChEBI" id="CHEBI:57930"/>
        <dbReference type="ChEBI" id="CHEBI:73316"/>
        <dbReference type="EC" id="1.17.4.1"/>
    </reaction>
</comment>
<dbReference type="PIRSF" id="PIRSF000355">
    <property type="entry name" value="NrdB"/>
    <property type="match status" value="1"/>
</dbReference>
<gene>
    <name evidence="8" type="ORF">ACA29_20665</name>
</gene>
<feature type="binding site" evidence="6">
    <location>
        <position position="228"/>
    </location>
    <ligand>
        <name>Fe cation</name>
        <dbReference type="ChEBI" id="CHEBI:24875"/>
        <label>2</label>
    </ligand>
</feature>
<dbReference type="SUPFAM" id="SSF47240">
    <property type="entry name" value="Ferritin-like"/>
    <property type="match status" value="1"/>
</dbReference>
<dbReference type="GO" id="GO:0004748">
    <property type="term" value="F:ribonucleoside-diphosphate reductase activity, thioredoxin disulfide as acceptor"/>
    <property type="evidence" value="ECO:0007669"/>
    <property type="project" value="UniProtKB-EC"/>
</dbReference>
<comment type="function">
    <text evidence="4">Provides the precursors necessary for DNA synthesis. Catalyzes the biosynthesis of deoxyribonucleotides from the corresponding ribonucleotides.</text>
</comment>
<evidence type="ECO:0000313" key="9">
    <source>
        <dbReference type="Proteomes" id="UP000053881"/>
    </source>
</evidence>
<sequence length="358" mass="41673">MDGRSYRTLSTVLSKVNILDPMNPNRSTALFGGKASGILNWNDLKYPHFYKHREQIRALFWRASEVDMTHDIKQFPNLTASEQTAFLKIIGLLATLDGPQTDMAARISQYSTDPSVKSVMATIADQESEHNHSYAYVLSSVTTLDKQIESFETGRTDEVLLERNSRIMEIYNEFAQNPTILNVLKAMVYTTLLEGLFFYSGFAFFYNLARDQKMVGTSTMISYINRDELQHGRFISELFRATLAEHPEYNTSEFTDWVYDQFRHSVEQETKWSHYILANIDGIDLLEMEGYIKYRANKMLRLLGLSEIYQDHTENPMKWIRAYVDNYVDNFDDTKTDFFEQKSRQYTKTSDLNGFDEL</sequence>